<organism evidence="2 3">
    <name type="scientific">Flavobacterium rivuli WB 3.3-2 = DSM 21788</name>
    <dbReference type="NCBI Taxonomy" id="1121895"/>
    <lineage>
        <taxon>Bacteria</taxon>
        <taxon>Pseudomonadati</taxon>
        <taxon>Bacteroidota</taxon>
        <taxon>Flavobacteriia</taxon>
        <taxon>Flavobacteriales</taxon>
        <taxon>Flavobacteriaceae</taxon>
        <taxon>Flavobacterium</taxon>
    </lineage>
</organism>
<keyword evidence="3" id="KW-1185">Reference proteome</keyword>
<dbReference type="eggNOG" id="COG2885">
    <property type="taxonomic scope" value="Bacteria"/>
</dbReference>
<proteinExistence type="predicted"/>
<reference evidence="2 3" key="1">
    <citation type="submission" date="2013-09" db="EMBL/GenBank/DDBJ databases">
        <authorList>
            <person name="Zeng Z."/>
            <person name="Chen C."/>
        </authorList>
    </citation>
    <scope>NUCLEOTIDE SEQUENCE [LARGE SCALE GENOMIC DNA]</scope>
    <source>
        <strain evidence="2 3">WB 3.3-2</strain>
    </source>
</reference>
<accession>A0A0A2M0W9</accession>
<dbReference type="AlphaFoldDB" id="A0A0A2M0W9"/>
<evidence type="ECO:0008006" key="4">
    <source>
        <dbReference type="Google" id="ProtNLM"/>
    </source>
</evidence>
<evidence type="ECO:0000313" key="3">
    <source>
        <dbReference type="Proteomes" id="UP000030152"/>
    </source>
</evidence>
<evidence type="ECO:0000313" key="2">
    <source>
        <dbReference type="EMBL" id="KGO85226.1"/>
    </source>
</evidence>
<dbReference type="Proteomes" id="UP000030152">
    <property type="component" value="Unassembled WGS sequence"/>
</dbReference>
<dbReference type="STRING" id="1121895.GCA_000378485_02875"/>
<evidence type="ECO:0000256" key="1">
    <source>
        <dbReference type="SAM" id="SignalP"/>
    </source>
</evidence>
<protein>
    <recommendedName>
        <fullName evidence="4">DUF5723 domain-containing protein</fullName>
    </recommendedName>
</protein>
<feature type="chain" id="PRO_5001991512" description="DUF5723 domain-containing protein" evidence="1">
    <location>
        <begin position="19"/>
        <end position="448"/>
    </location>
</feature>
<dbReference type="RefSeq" id="WP_020214047.1">
    <property type="nucleotide sequence ID" value="NZ_JRLX01000025.1"/>
</dbReference>
<keyword evidence="1" id="KW-0732">Signal</keyword>
<feature type="signal peptide" evidence="1">
    <location>
        <begin position="1"/>
        <end position="18"/>
    </location>
</feature>
<comment type="caution">
    <text evidence="2">The sequence shown here is derived from an EMBL/GenBank/DDBJ whole genome shotgun (WGS) entry which is preliminary data.</text>
</comment>
<sequence length="448" mass="48561">MKKPLLYLLVLFSTGVFAQEHFSGINTSRRTGLLNANLNPAELVNLKNTYEVNVFNFSANVSNNKVTFGDLVGGEEDFEELLFRGNEPVNLRADIDILGPAFGFKIEKWAFAITSAAKVKANLTDVDVNLGSSVTSSVGNAILGTGTISTNYNQRVAATTWGEIGLSAAREIYSDDTNKFSAGVTFNFLFPGSYANMSVDRLRGRITEVTGNATLSDAQANINFAYSGSLANDFTDSGNFTDFFAGGLSGFATDIGFNYQWLDTQKDDSYKLNAGVSLKNLGSMTFKDDNNVSNNYNLNIPAGSGLNLNQFNGVSNIQEIEDVLIQSGYLSQTSSAKDFKVKLPAMFAAYADYNVYGNWYVTGYIQQKLKDDETNNQIAIQNLGTITPRYSLNSFEAYVPLSVSEIAGFTAGIGFRFGGFFIGSGSILSAAVSDTDQADAYMGFRFGF</sequence>
<dbReference type="EMBL" id="JRLX01000025">
    <property type="protein sequence ID" value="KGO85226.1"/>
    <property type="molecule type" value="Genomic_DNA"/>
</dbReference>
<gene>
    <name evidence="2" type="ORF">Q765_17160</name>
</gene>
<dbReference type="OrthoDB" id="9805336at2"/>
<name>A0A0A2M0W9_9FLAO</name>